<evidence type="ECO:0000313" key="4">
    <source>
        <dbReference type="Proteomes" id="UP001174136"/>
    </source>
</evidence>
<reference evidence="3" key="1">
    <citation type="journal article" date="2023" name="Front. Mar. Sci.">
        <title>A new Merluccius polli reference genome to investigate the effects of global change in West African waters.</title>
        <authorList>
            <person name="Mateo J.L."/>
            <person name="Blanco-Fernandez C."/>
            <person name="Garcia-Vazquez E."/>
            <person name="Machado-Schiaffino G."/>
        </authorList>
    </citation>
    <scope>NUCLEOTIDE SEQUENCE</scope>
    <source>
        <strain evidence="3">C29</strain>
        <tissue evidence="3">Fin</tissue>
    </source>
</reference>
<dbReference type="AlphaFoldDB" id="A0AA47MCG6"/>
<feature type="domain" description="Putative WW-binding" evidence="2">
    <location>
        <begin position="130"/>
        <end position="150"/>
    </location>
</feature>
<dbReference type="Proteomes" id="UP001174136">
    <property type="component" value="Unassembled WGS sequence"/>
</dbReference>
<name>A0AA47MCG6_MERPO</name>
<dbReference type="Pfam" id="PF15017">
    <property type="entry name" value="WRNPLPNID"/>
    <property type="match status" value="1"/>
</dbReference>
<proteinExistence type="predicted"/>
<organism evidence="3 4">
    <name type="scientific">Merluccius polli</name>
    <name type="common">Benguela hake</name>
    <name type="synonym">Merluccius cadenati</name>
    <dbReference type="NCBI Taxonomy" id="89951"/>
    <lineage>
        <taxon>Eukaryota</taxon>
        <taxon>Metazoa</taxon>
        <taxon>Chordata</taxon>
        <taxon>Craniata</taxon>
        <taxon>Vertebrata</taxon>
        <taxon>Euteleostomi</taxon>
        <taxon>Actinopterygii</taxon>
        <taxon>Neopterygii</taxon>
        <taxon>Teleostei</taxon>
        <taxon>Neoteleostei</taxon>
        <taxon>Acanthomorphata</taxon>
        <taxon>Zeiogadaria</taxon>
        <taxon>Gadariae</taxon>
        <taxon>Gadiformes</taxon>
        <taxon>Gadoidei</taxon>
        <taxon>Merlucciidae</taxon>
        <taxon>Merluccius</taxon>
    </lineage>
</organism>
<evidence type="ECO:0000256" key="1">
    <source>
        <dbReference type="SAM" id="MobiDB-lite"/>
    </source>
</evidence>
<feature type="region of interest" description="Disordered" evidence="1">
    <location>
        <begin position="1"/>
        <end position="131"/>
    </location>
</feature>
<gene>
    <name evidence="3" type="ORF">N1851_026260</name>
</gene>
<comment type="caution">
    <text evidence="3">The sequence shown here is derived from an EMBL/GenBank/DDBJ whole genome shotgun (WGS) entry which is preliminary data.</text>
</comment>
<evidence type="ECO:0000313" key="3">
    <source>
        <dbReference type="EMBL" id="KAK0137546.1"/>
    </source>
</evidence>
<protein>
    <recommendedName>
        <fullName evidence="2">Putative WW-binding domain-containing protein</fullName>
    </recommendedName>
</protein>
<accession>A0AA47MCG6</accession>
<evidence type="ECO:0000259" key="2">
    <source>
        <dbReference type="Pfam" id="PF15017"/>
    </source>
</evidence>
<dbReference type="EMBL" id="JAOPHQ010004869">
    <property type="protein sequence ID" value="KAK0137546.1"/>
    <property type="molecule type" value="Genomic_DNA"/>
</dbReference>
<dbReference type="InterPro" id="IPR033461">
    <property type="entry name" value="WRNPLPNID"/>
</dbReference>
<feature type="compositionally biased region" description="Basic and acidic residues" evidence="1">
    <location>
        <begin position="63"/>
        <end position="76"/>
    </location>
</feature>
<sequence length="167" mass="18200">MTKRRAEEEDTLLCGAPPKRRYGQSLCGGDTRPKGGVSPPSPSPSLALPGSRCRKRPYSTEGPDDREAVFLRREPAASDVVAAESREAHRGRIPSSARDGAKKRPRDDDDDGEENRETFPANDDNSDDVSYNSFQFWRNPLPAVDLALLEGGKCAAAKDPALEAMET</sequence>
<keyword evidence="4" id="KW-1185">Reference proteome</keyword>